<dbReference type="PANTHER" id="PTHR30221">
    <property type="entry name" value="SMALL-CONDUCTANCE MECHANOSENSITIVE CHANNEL"/>
    <property type="match status" value="1"/>
</dbReference>
<dbReference type="RefSeq" id="WP_103073644.1">
    <property type="nucleotide sequence ID" value="NZ_NPZB01000001.1"/>
</dbReference>
<feature type="transmembrane region" description="Helical" evidence="1">
    <location>
        <begin position="112"/>
        <end position="133"/>
    </location>
</feature>
<feature type="transmembrane region" description="Helical" evidence="1">
    <location>
        <begin position="376"/>
        <end position="398"/>
    </location>
</feature>
<dbReference type="InterPro" id="IPR045275">
    <property type="entry name" value="MscS_archaea/bacteria_type"/>
</dbReference>
<dbReference type="GO" id="GO:0008381">
    <property type="term" value="F:mechanosensitive monoatomic ion channel activity"/>
    <property type="evidence" value="ECO:0007669"/>
    <property type="project" value="InterPro"/>
</dbReference>
<keyword evidence="3" id="KW-1185">Reference proteome</keyword>
<evidence type="ECO:0000313" key="3">
    <source>
        <dbReference type="Proteomes" id="UP000236220"/>
    </source>
</evidence>
<dbReference type="PANTHER" id="PTHR30221:SF1">
    <property type="entry name" value="SMALL-CONDUCTANCE MECHANOSENSITIVE CHANNEL"/>
    <property type="match status" value="1"/>
</dbReference>
<feature type="transmembrane region" description="Helical" evidence="1">
    <location>
        <begin position="20"/>
        <end position="41"/>
    </location>
</feature>
<organism evidence="2 3">
    <name type="scientific">Solilutibacter silvestris</name>
    <dbReference type="NCBI Taxonomy" id="1645665"/>
    <lineage>
        <taxon>Bacteria</taxon>
        <taxon>Pseudomonadati</taxon>
        <taxon>Pseudomonadota</taxon>
        <taxon>Gammaproteobacteria</taxon>
        <taxon>Lysobacterales</taxon>
        <taxon>Lysobacteraceae</taxon>
        <taxon>Solilutibacter</taxon>
    </lineage>
</organism>
<comment type="caution">
    <text evidence="2">The sequence shown here is derived from an EMBL/GenBank/DDBJ whole genome shotgun (WGS) entry which is preliminary data.</text>
</comment>
<dbReference type="InterPro" id="IPR008910">
    <property type="entry name" value="MSC_TM_helix"/>
</dbReference>
<name>A0A2K1Q0A1_9GAMM</name>
<keyword evidence="1" id="KW-1133">Transmembrane helix</keyword>
<evidence type="ECO:0000256" key="1">
    <source>
        <dbReference type="RuleBase" id="RU369025"/>
    </source>
</evidence>
<keyword evidence="1" id="KW-0472">Membrane</keyword>
<feature type="transmembrane region" description="Helical" evidence="1">
    <location>
        <begin position="447"/>
        <end position="467"/>
    </location>
</feature>
<comment type="similarity">
    <text evidence="1">Belongs to the MscS (TC 1.A.23) family.</text>
</comment>
<sequence length="524" mass="55426">MNSVPWQVNLQNSLGTYLPNLLGGIALLLVGWFIALVLSALTRRGLMALQVNDKLNANTHSRIDFERIAARLVFWFVLLLAILGMFSVLDLQGISGPLSLLASTVMAYVPRLLLAIGLAALAWLVATVIRSLVNRALGATKLDETLSESAGMEPVSATMGNVAYWLVLLLFLPAIVGVLQIEGLMAPLEGMTQTMLGMLPNVFAAVVLGVLGWIFAKVVRGLVSNLLSATGVDRMSASNDTTRDVRLSQLGGTLAFILVIVPTLVTALDALKIQSISLPLTNMLTIMMAAVPNVLAAAAILLLAWFIGRFASGLVTRLLANLGLDRLPARLGFGQAFGDHAHLGDDGLGDDDGGEAASSSTPANARWSLSDVAGHVALFFIMLFATVEAADMLGFAGVRDLLETFIAFGSDILLGLVIFVVGYWLANVAATAVQRANPEHGTLLSRITRVAILGLVIAMGLRAMGIADDIVNLAFALVLGAVALGVSIAFAISFGIGGRDAAGRIANRWADQILGRRKDRDREE</sequence>
<keyword evidence="1" id="KW-0813">Transport</keyword>
<dbReference type="NCBIfam" id="NF033912">
    <property type="entry name" value="msc"/>
    <property type="match status" value="1"/>
</dbReference>
<feature type="transmembrane region" description="Helical" evidence="1">
    <location>
        <begin position="473"/>
        <end position="496"/>
    </location>
</feature>
<feature type="transmembrane region" description="Helical" evidence="1">
    <location>
        <begin position="283"/>
        <end position="307"/>
    </location>
</feature>
<comment type="caution">
    <text evidence="1">Lacks conserved residue(s) required for the propagation of feature annotation.</text>
</comment>
<dbReference type="AlphaFoldDB" id="A0A2K1Q0A1"/>
<dbReference type="Proteomes" id="UP000236220">
    <property type="component" value="Unassembled WGS sequence"/>
</dbReference>
<protein>
    <recommendedName>
        <fullName evidence="1">Small-conductance mechanosensitive channel</fullName>
    </recommendedName>
</protein>
<dbReference type="Pfam" id="PF05552">
    <property type="entry name" value="MS_channel_1st_1"/>
    <property type="match status" value="4"/>
</dbReference>
<comment type="function">
    <text evidence="1">Mechanosensitive channel that participates in the regulation of osmotic pressure changes within the cell, opening in response to stretch forces in the membrane lipid bilayer, without the need for other proteins. Contributes to normal resistance to hypoosmotic shock. Forms an ion channel of 1.0 nanosiemens conductance with a slight preference for anions.</text>
</comment>
<feature type="transmembrane region" description="Helical" evidence="1">
    <location>
        <begin position="201"/>
        <end position="219"/>
    </location>
</feature>
<accession>A0A2K1Q0A1</accession>
<comment type="subcellular location">
    <subcellularLocation>
        <location evidence="1">Cell inner membrane</location>
        <topology evidence="1">Multi-pass membrane protein</topology>
    </subcellularLocation>
</comment>
<feature type="transmembrane region" description="Helical" evidence="1">
    <location>
        <begin position="250"/>
        <end position="271"/>
    </location>
</feature>
<dbReference type="OrthoDB" id="1411407at2"/>
<evidence type="ECO:0000313" key="2">
    <source>
        <dbReference type="EMBL" id="PNS08466.1"/>
    </source>
</evidence>
<keyword evidence="1" id="KW-1003">Cell membrane</keyword>
<keyword evidence="1" id="KW-0812">Transmembrane</keyword>
<feature type="transmembrane region" description="Helical" evidence="1">
    <location>
        <begin position="162"/>
        <end position="181"/>
    </location>
</feature>
<reference evidence="2 3" key="1">
    <citation type="submission" date="2017-08" db="EMBL/GenBank/DDBJ databases">
        <title>Lysobacter sylvestris genome.</title>
        <authorList>
            <person name="Zhang D.-C."/>
            <person name="Albuquerque L."/>
            <person name="Franca L."/>
            <person name="Froufe H.J.C."/>
            <person name="Barroso C."/>
            <person name="Egas C."/>
            <person name="Da Costa M."/>
            <person name="Margesin R."/>
        </authorList>
    </citation>
    <scope>NUCLEOTIDE SEQUENCE [LARGE SCALE GENOMIC DNA]</scope>
    <source>
        <strain evidence="2 3">AM20-91</strain>
    </source>
</reference>
<dbReference type="GO" id="GO:0005886">
    <property type="term" value="C:plasma membrane"/>
    <property type="evidence" value="ECO:0007669"/>
    <property type="project" value="UniProtKB-SubCell"/>
</dbReference>
<gene>
    <name evidence="2" type="ORF">Lysil_0095</name>
</gene>
<keyword evidence="1" id="KW-0407">Ion channel</keyword>
<keyword evidence="1" id="KW-0997">Cell inner membrane</keyword>
<feature type="transmembrane region" description="Helical" evidence="1">
    <location>
        <begin position="404"/>
        <end position="426"/>
    </location>
</feature>
<keyword evidence="1" id="KW-0406">Ion transport</keyword>
<proteinExistence type="inferred from homology"/>
<dbReference type="EMBL" id="NPZB01000001">
    <property type="protein sequence ID" value="PNS08466.1"/>
    <property type="molecule type" value="Genomic_DNA"/>
</dbReference>
<comment type="subunit">
    <text evidence="1">Homoheptamer.</text>
</comment>
<feature type="transmembrane region" description="Helical" evidence="1">
    <location>
        <begin position="72"/>
        <end position="92"/>
    </location>
</feature>